<dbReference type="InterPro" id="IPR003594">
    <property type="entry name" value="HATPase_dom"/>
</dbReference>
<sequence>MLDESGGNLSSRTAPRTAQYGAPRCDTGAVDCYVEAGAAHALPVLRREVMTYLRRHGDPGGDFDAAELLIGEAVGNAVRHTSGPVWVSLLWRDRLPVLTVHDLGPGFDPAALIDSVGAARPSLEMSLGDPATDSIDALDPDDIDLDALLESGRGLMIMRELAPTLASRARSGEGMVLSLSLPVTRAPSADHDPPMNRVGALPLPEEALPEGAFGKESFLRALVVQLAQTIEAQHGQDAADAAVAQVGTDVGGRMLDEFRLAESVVGRMTPEELGRCYVRLKHAIDGGFSVEEATADRIVLVNDRCPFGDVVQQAPSLCRMTSSVFGGIAARNSEQGASVLLEERIALGDAGCRVVVELGIPRERADPAAHYYAAPRG</sequence>
<evidence type="ECO:0000313" key="5">
    <source>
        <dbReference type="EMBL" id="GHE17682.1"/>
    </source>
</evidence>
<dbReference type="Proteomes" id="UP000597341">
    <property type="component" value="Unassembled WGS sequence"/>
</dbReference>
<protein>
    <recommendedName>
        <fullName evidence="7">Anti-sigma regulatory factor (Ser/Thr protein kinase)</fullName>
    </recommendedName>
</protein>
<evidence type="ECO:0000256" key="1">
    <source>
        <dbReference type="ARBA" id="ARBA00022527"/>
    </source>
</evidence>
<dbReference type="CDD" id="cd16936">
    <property type="entry name" value="HATPase_RsbW-like"/>
    <property type="match status" value="1"/>
</dbReference>
<dbReference type="Pfam" id="PF13581">
    <property type="entry name" value="HATPase_c_2"/>
    <property type="match status" value="1"/>
</dbReference>
<gene>
    <name evidence="5" type="ORF">GCM10011376_22920</name>
</gene>
<dbReference type="Gene3D" id="3.30.565.10">
    <property type="entry name" value="Histidine kinase-like ATPase, C-terminal domain"/>
    <property type="match status" value="1"/>
</dbReference>
<feature type="region of interest" description="Disordered" evidence="2">
    <location>
        <begin position="1"/>
        <end position="21"/>
    </location>
</feature>
<dbReference type="SUPFAM" id="SSF55874">
    <property type="entry name" value="ATPase domain of HSP90 chaperone/DNA topoisomerase II/histidine kinase"/>
    <property type="match status" value="1"/>
</dbReference>
<evidence type="ECO:0000313" key="6">
    <source>
        <dbReference type="Proteomes" id="UP000597341"/>
    </source>
</evidence>
<proteinExistence type="predicted"/>
<dbReference type="InterPro" id="IPR041359">
    <property type="entry name" value="MetOD1"/>
</dbReference>
<organism evidence="5 6">
    <name type="scientific">Nocardioides flavus</name>
    <name type="common">ex Wang et al. 2016</name>
    <dbReference type="NCBI Taxonomy" id="2058780"/>
    <lineage>
        <taxon>Bacteria</taxon>
        <taxon>Bacillati</taxon>
        <taxon>Actinomycetota</taxon>
        <taxon>Actinomycetes</taxon>
        <taxon>Propionibacteriales</taxon>
        <taxon>Nocardioidaceae</taxon>
        <taxon>Nocardioides</taxon>
    </lineage>
</organism>
<keyword evidence="1" id="KW-0808">Transferase</keyword>
<dbReference type="EMBL" id="BNAD01000005">
    <property type="protein sequence ID" value="GHE17682.1"/>
    <property type="molecule type" value="Genomic_DNA"/>
</dbReference>
<keyword evidence="1" id="KW-0723">Serine/threonine-protein kinase</keyword>
<dbReference type="PANTHER" id="PTHR35526:SF3">
    <property type="entry name" value="ANTI-SIGMA-F FACTOR RSBW"/>
    <property type="match status" value="1"/>
</dbReference>
<feature type="domain" description="Metanogen output" evidence="4">
    <location>
        <begin position="223"/>
        <end position="356"/>
    </location>
</feature>
<feature type="domain" description="Histidine kinase/HSP90-like ATPase" evidence="3">
    <location>
        <begin position="41"/>
        <end position="180"/>
    </location>
</feature>
<dbReference type="PANTHER" id="PTHR35526">
    <property type="entry name" value="ANTI-SIGMA-F FACTOR RSBW-RELATED"/>
    <property type="match status" value="1"/>
</dbReference>
<keyword evidence="6" id="KW-1185">Reference proteome</keyword>
<evidence type="ECO:0008006" key="7">
    <source>
        <dbReference type="Google" id="ProtNLM"/>
    </source>
</evidence>
<evidence type="ECO:0000256" key="2">
    <source>
        <dbReference type="SAM" id="MobiDB-lite"/>
    </source>
</evidence>
<dbReference type="Pfam" id="PF18546">
    <property type="entry name" value="MetOD1"/>
    <property type="match status" value="1"/>
</dbReference>
<evidence type="ECO:0000259" key="4">
    <source>
        <dbReference type="Pfam" id="PF18546"/>
    </source>
</evidence>
<evidence type="ECO:0000259" key="3">
    <source>
        <dbReference type="Pfam" id="PF13581"/>
    </source>
</evidence>
<dbReference type="InterPro" id="IPR050267">
    <property type="entry name" value="Anti-sigma-factor_SerPK"/>
</dbReference>
<reference evidence="6" key="1">
    <citation type="journal article" date="2019" name="Int. J. Syst. Evol. Microbiol.">
        <title>The Global Catalogue of Microorganisms (GCM) 10K type strain sequencing project: providing services to taxonomists for standard genome sequencing and annotation.</title>
        <authorList>
            <consortium name="The Broad Institute Genomics Platform"/>
            <consortium name="The Broad Institute Genome Sequencing Center for Infectious Disease"/>
            <person name="Wu L."/>
            <person name="Ma J."/>
        </authorList>
    </citation>
    <scope>NUCLEOTIDE SEQUENCE [LARGE SCALE GENOMIC DNA]</scope>
    <source>
        <strain evidence="6">CGMCC 1.12791</strain>
    </source>
</reference>
<accession>A0ABQ3HJ38</accession>
<feature type="compositionally biased region" description="Polar residues" evidence="2">
    <location>
        <begin position="7"/>
        <end position="16"/>
    </location>
</feature>
<dbReference type="InterPro" id="IPR036890">
    <property type="entry name" value="HATPase_C_sf"/>
</dbReference>
<name>A0ABQ3HJ38_9ACTN</name>
<comment type="caution">
    <text evidence="5">The sequence shown here is derived from an EMBL/GenBank/DDBJ whole genome shotgun (WGS) entry which is preliminary data.</text>
</comment>
<keyword evidence="1" id="KW-0418">Kinase</keyword>